<dbReference type="SUPFAM" id="SSF51197">
    <property type="entry name" value="Clavaminate synthase-like"/>
    <property type="match status" value="1"/>
</dbReference>
<accession>A0A1I0YGD1</accession>
<dbReference type="STRING" id="490629.SAMN05216266_1052"/>
<protein>
    <submittedName>
        <fullName evidence="2">Phytanoyl-CoA dioxygenase (PhyH)</fullName>
    </submittedName>
</protein>
<dbReference type="EMBL" id="FOKG01000005">
    <property type="protein sequence ID" value="SFB11570.1"/>
    <property type="molecule type" value="Genomic_DNA"/>
</dbReference>
<dbReference type="Pfam" id="PF05721">
    <property type="entry name" value="PhyH"/>
    <property type="match status" value="1"/>
</dbReference>
<organism evidence="2 3">
    <name type="scientific">Amycolatopsis marina</name>
    <dbReference type="NCBI Taxonomy" id="490629"/>
    <lineage>
        <taxon>Bacteria</taxon>
        <taxon>Bacillati</taxon>
        <taxon>Actinomycetota</taxon>
        <taxon>Actinomycetes</taxon>
        <taxon>Pseudonocardiales</taxon>
        <taxon>Pseudonocardiaceae</taxon>
        <taxon>Amycolatopsis</taxon>
    </lineage>
</organism>
<keyword evidence="2" id="KW-0223">Dioxygenase</keyword>
<feature type="region of interest" description="Disordered" evidence="1">
    <location>
        <begin position="232"/>
        <end position="253"/>
    </location>
</feature>
<dbReference type="InterPro" id="IPR008775">
    <property type="entry name" value="Phytyl_CoA_dOase-like"/>
</dbReference>
<keyword evidence="3" id="KW-1185">Reference proteome</keyword>
<evidence type="ECO:0000313" key="2">
    <source>
        <dbReference type="EMBL" id="SFB11570.1"/>
    </source>
</evidence>
<evidence type="ECO:0000256" key="1">
    <source>
        <dbReference type="SAM" id="MobiDB-lite"/>
    </source>
</evidence>
<dbReference type="GO" id="GO:0016706">
    <property type="term" value="F:2-oxoglutarate-dependent dioxygenase activity"/>
    <property type="evidence" value="ECO:0007669"/>
    <property type="project" value="UniProtKB-ARBA"/>
</dbReference>
<dbReference type="AlphaFoldDB" id="A0A1I0YGD1"/>
<keyword evidence="2" id="KW-0560">Oxidoreductase</keyword>
<reference evidence="3" key="1">
    <citation type="submission" date="2016-10" db="EMBL/GenBank/DDBJ databases">
        <authorList>
            <person name="Varghese N."/>
            <person name="Submissions S."/>
        </authorList>
    </citation>
    <scope>NUCLEOTIDE SEQUENCE [LARGE SCALE GENOMIC DNA]</scope>
    <source>
        <strain evidence="3">CGMCC 4.3568</strain>
    </source>
</reference>
<dbReference type="Proteomes" id="UP000243799">
    <property type="component" value="Unassembled WGS sequence"/>
</dbReference>
<evidence type="ECO:0000313" key="3">
    <source>
        <dbReference type="Proteomes" id="UP000243799"/>
    </source>
</evidence>
<name>A0A1I0YGD1_9PSEU</name>
<dbReference type="RefSeq" id="WP_091672179.1">
    <property type="nucleotide sequence ID" value="NZ_FOKG01000005.1"/>
</dbReference>
<dbReference type="OrthoDB" id="9798771at2"/>
<sequence>MSLSAAQIDQFVADGFVKLENAFPAEVGQRCLAELWAATGCSPTDPATWTEPVIRLGGFSTPPFREAATTAALHEAFDQLVGEGRWQPLGGLGTFPVRFPVAEEPGDDGWHVEGSYAGAHGELRVNVGSRGRALLLLFLFSDVGPDDAPTRVRVGSHLDVPRLLEPYGEDGQEWMPLCQEAVPASAHRATALATGTLGDVYLCHPFLVHAAQPHRGHTPRFMAQPPLLPREPLGLRDEHPSPVARGILAGLSG</sequence>
<gene>
    <name evidence="2" type="ORF">SAMN05216266_1052</name>
</gene>
<dbReference type="Gene3D" id="2.60.120.620">
    <property type="entry name" value="q2cbj1_9rhob like domain"/>
    <property type="match status" value="1"/>
</dbReference>
<proteinExistence type="predicted"/>